<dbReference type="OrthoDB" id="9770043at2"/>
<feature type="domain" description="Glucose/Sorbosone dehydrogenase" evidence="2">
    <location>
        <begin position="202"/>
        <end position="531"/>
    </location>
</feature>
<dbReference type="InterPro" id="IPR011041">
    <property type="entry name" value="Quinoprot_gluc/sorb_DH_b-prop"/>
</dbReference>
<keyword evidence="1" id="KW-0472">Membrane</keyword>
<dbReference type="InterPro" id="IPR012938">
    <property type="entry name" value="Glc/Sorbosone_DH"/>
</dbReference>
<feature type="transmembrane region" description="Helical" evidence="1">
    <location>
        <begin position="126"/>
        <end position="146"/>
    </location>
</feature>
<feature type="transmembrane region" description="Helical" evidence="1">
    <location>
        <begin position="63"/>
        <end position="82"/>
    </location>
</feature>
<evidence type="ECO:0000256" key="1">
    <source>
        <dbReference type="SAM" id="Phobius"/>
    </source>
</evidence>
<organism evidence="3 4">
    <name type="scientific">Vreelandella arcis</name>
    <dbReference type="NCBI Taxonomy" id="416873"/>
    <lineage>
        <taxon>Bacteria</taxon>
        <taxon>Pseudomonadati</taxon>
        <taxon>Pseudomonadota</taxon>
        <taxon>Gammaproteobacteria</taxon>
        <taxon>Oceanospirillales</taxon>
        <taxon>Halomonadaceae</taxon>
        <taxon>Vreelandella</taxon>
    </lineage>
</organism>
<feature type="transmembrane region" description="Helical" evidence="1">
    <location>
        <begin position="12"/>
        <end position="32"/>
    </location>
</feature>
<dbReference type="STRING" id="416873.SAMN04487951_107206"/>
<name>A0A1H0DPK4_9GAMM</name>
<keyword evidence="1" id="KW-1133">Transmembrane helix</keyword>
<dbReference type="Pfam" id="PF07995">
    <property type="entry name" value="GSDH"/>
    <property type="match status" value="1"/>
</dbReference>
<dbReference type="SUPFAM" id="SSF50952">
    <property type="entry name" value="Soluble quinoprotein glucose dehydrogenase"/>
    <property type="match status" value="1"/>
</dbReference>
<gene>
    <name evidence="3" type="ORF">SAMN04487951_107206</name>
</gene>
<evidence type="ECO:0000313" key="3">
    <source>
        <dbReference type="EMBL" id="SDN72094.1"/>
    </source>
</evidence>
<keyword evidence="4" id="KW-1185">Reference proteome</keyword>
<dbReference type="Gene3D" id="2.120.10.30">
    <property type="entry name" value="TolB, C-terminal domain"/>
    <property type="match status" value="1"/>
</dbReference>
<dbReference type="PANTHER" id="PTHR19328">
    <property type="entry name" value="HEDGEHOG-INTERACTING PROTEIN"/>
    <property type="match status" value="1"/>
</dbReference>
<sequence>MSKNPRWPATITYFVVALLIGVGLGSVVQTQFNLAALQAMGVEIPIEVRLTTTLQDLANFAPLYAVLFSVGFVVSQTAAVLLSRWLGGRFQAMLCTGGAVVGLWATLWLVNTLAPPPTLIAATRGIAGLAAMLATAGIAGWLFARLRQRAANAKRPRGFSGMAVVLGVGCLAAAPAVVTQPAQAQEAQAERAYQVDALAEGLEHPWSLAFLPDGRMLITERPGRLRLLSAEGDTLEASLGGVPEVFASGQAGLFDVLLSPQFEDDRQLYLSYACGSIDANHTCLAKGTLADNGLEDVSEIFRAQPAKQGAAHFGGRLAWLPDDTLILTLGDGFDYREQAQQLESHIGSIMRLNPDGSVPDDNPFVDRDDARPEIYSYGHRNVQGLVFDADNQRLIAHEHGPRGGDEINIIEAGNNYGWPIATGGVDYTGALVTPFEEYPGTEPPRLEWTPSIAPSGMARYTGDLFPAWQGDLLVGALVNKEVRRVRLSSDGTAEDVEGLFGELEERIRDVRVGPDGAVYLLTDSADGRVLRVTPAE</sequence>
<dbReference type="PANTHER" id="PTHR19328:SF75">
    <property type="entry name" value="ALDOSE SUGAR DEHYDROGENASE YLII"/>
    <property type="match status" value="1"/>
</dbReference>
<evidence type="ECO:0000313" key="4">
    <source>
        <dbReference type="Proteomes" id="UP000199677"/>
    </source>
</evidence>
<accession>A0A1H0DPK4</accession>
<dbReference type="InterPro" id="IPR011042">
    <property type="entry name" value="6-blade_b-propeller_TolB-like"/>
</dbReference>
<keyword evidence="1" id="KW-0812">Transmembrane</keyword>
<dbReference type="RefSeq" id="WP_089706009.1">
    <property type="nucleotide sequence ID" value="NZ_FNII01000007.1"/>
</dbReference>
<dbReference type="Proteomes" id="UP000199677">
    <property type="component" value="Unassembled WGS sequence"/>
</dbReference>
<dbReference type="AlphaFoldDB" id="A0A1H0DPK4"/>
<evidence type="ECO:0000259" key="2">
    <source>
        <dbReference type="Pfam" id="PF07995"/>
    </source>
</evidence>
<dbReference type="EMBL" id="FNII01000007">
    <property type="protein sequence ID" value="SDN72094.1"/>
    <property type="molecule type" value="Genomic_DNA"/>
</dbReference>
<reference evidence="4" key="1">
    <citation type="submission" date="2016-10" db="EMBL/GenBank/DDBJ databases">
        <authorList>
            <person name="Varghese N."/>
            <person name="Submissions S."/>
        </authorList>
    </citation>
    <scope>NUCLEOTIDE SEQUENCE [LARGE SCALE GENOMIC DNA]</scope>
    <source>
        <strain evidence="4">CGMCC 1.6494</strain>
    </source>
</reference>
<feature type="transmembrane region" description="Helical" evidence="1">
    <location>
        <begin position="94"/>
        <end position="114"/>
    </location>
</feature>
<proteinExistence type="predicted"/>
<feature type="transmembrane region" description="Helical" evidence="1">
    <location>
        <begin position="158"/>
        <end position="178"/>
    </location>
</feature>
<protein>
    <submittedName>
        <fullName evidence="3">Glucose/arabinose dehydrogenase, beta-propeller fold</fullName>
    </submittedName>
</protein>